<dbReference type="GO" id="GO:0008236">
    <property type="term" value="F:serine-type peptidase activity"/>
    <property type="evidence" value="ECO:0007669"/>
    <property type="project" value="UniProtKB-KW"/>
</dbReference>
<dbReference type="Gene3D" id="3.30.750.44">
    <property type="match status" value="1"/>
</dbReference>
<dbReference type="CDD" id="cd07560">
    <property type="entry name" value="Peptidase_S41_CPP"/>
    <property type="match status" value="1"/>
</dbReference>
<dbReference type="Gene3D" id="2.30.42.10">
    <property type="match status" value="1"/>
</dbReference>
<dbReference type="InterPro" id="IPR005151">
    <property type="entry name" value="Tail-specific_protease"/>
</dbReference>
<dbReference type="PANTHER" id="PTHR32060">
    <property type="entry name" value="TAIL-SPECIFIC PROTEASE"/>
    <property type="match status" value="1"/>
</dbReference>
<dbReference type="GO" id="GO:0030288">
    <property type="term" value="C:outer membrane-bounded periplasmic space"/>
    <property type="evidence" value="ECO:0007669"/>
    <property type="project" value="TreeGrafter"/>
</dbReference>
<dbReference type="RefSeq" id="WP_055654324.1">
    <property type="nucleotide sequence ID" value="NZ_CABIXC010000003.1"/>
</dbReference>
<evidence type="ECO:0000256" key="6">
    <source>
        <dbReference type="SAM" id="Phobius"/>
    </source>
</evidence>
<dbReference type="Pfam" id="PF13180">
    <property type="entry name" value="PDZ_2"/>
    <property type="match status" value="1"/>
</dbReference>
<reference evidence="8 9" key="1">
    <citation type="submission" date="2015-09" db="EMBL/GenBank/DDBJ databases">
        <authorList>
            <consortium name="Pathogen Informatics"/>
        </authorList>
    </citation>
    <scope>NUCLEOTIDE SEQUENCE [LARGE SCALE GENOMIC DNA]</scope>
    <source>
        <strain evidence="8 9">2789STDY5608850</strain>
    </source>
</reference>
<evidence type="ECO:0000256" key="3">
    <source>
        <dbReference type="ARBA" id="ARBA00022801"/>
    </source>
</evidence>
<gene>
    <name evidence="8" type="ORF">ERS852407_01825</name>
</gene>
<dbReference type="InterPro" id="IPR029045">
    <property type="entry name" value="ClpP/crotonase-like_dom_sf"/>
</dbReference>
<keyword evidence="3 5" id="KW-0378">Hydrolase</keyword>
<dbReference type="CDD" id="cd06782">
    <property type="entry name" value="cpPDZ_CPP-like"/>
    <property type="match status" value="1"/>
</dbReference>
<dbReference type="GO" id="GO:0004175">
    <property type="term" value="F:endopeptidase activity"/>
    <property type="evidence" value="ECO:0007669"/>
    <property type="project" value="TreeGrafter"/>
</dbReference>
<organism evidence="8 9">
    <name type="scientific">Hungatella hathewayi</name>
    <dbReference type="NCBI Taxonomy" id="154046"/>
    <lineage>
        <taxon>Bacteria</taxon>
        <taxon>Bacillati</taxon>
        <taxon>Bacillota</taxon>
        <taxon>Clostridia</taxon>
        <taxon>Lachnospirales</taxon>
        <taxon>Lachnospiraceae</taxon>
        <taxon>Hungatella</taxon>
    </lineage>
</organism>
<dbReference type="Pfam" id="PF03572">
    <property type="entry name" value="Peptidase_S41"/>
    <property type="match status" value="1"/>
</dbReference>
<sequence length="433" mass="47716">MENKNKFWKGALVGALLTAFAGLIIVGMSLGIFLIGRTAIDGPQQAAESNQAENQDGSLDLNRITKKITTLQQIIDKYYLFDEDTTKVEDWIYKGMMYGLNDPYTTYYTAEEYQKLSEDTEGEYHGIGVMISQNRSTGIITVIKVFKDTPAAEAGMRPGDVLYKVGDMEVTGMDMDILVKDYIKGKDGSEVALTVFRQDEGEYVDLKMERRNVTVQTVEYQMLEDHVGYIAVSQFDVVTAGQFKAAVDDLEKQGMKKLLVDLRNNPGGVLDAVVGMLDYILPDDLMIEGDKDLVRTNTEATLLVYMADKNGKGGQEYASDGHSLDIPMAVLVNGESASASEVFTGAMKDYGRATVVGTKTFGKGIVQNLIPLDNGTAIKMTTAHYYTPSGFDLHGKGIEPDVEVELKEEFKNQITVDVKEDNQIQAALKALDK</sequence>
<dbReference type="EMBL" id="CYZE01000003">
    <property type="protein sequence ID" value="CUO07583.1"/>
    <property type="molecule type" value="Genomic_DNA"/>
</dbReference>
<dbReference type="InterPro" id="IPR036034">
    <property type="entry name" value="PDZ_sf"/>
</dbReference>
<comment type="similarity">
    <text evidence="1 5">Belongs to the peptidase S41A family.</text>
</comment>
<dbReference type="PROSITE" id="PS50106">
    <property type="entry name" value="PDZ"/>
    <property type="match status" value="1"/>
</dbReference>
<dbReference type="GO" id="GO:0006508">
    <property type="term" value="P:proteolysis"/>
    <property type="evidence" value="ECO:0007669"/>
    <property type="project" value="UniProtKB-KW"/>
</dbReference>
<keyword evidence="6" id="KW-1133">Transmembrane helix</keyword>
<proteinExistence type="inferred from homology"/>
<dbReference type="Gene3D" id="3.90.226.10">
    <property type="entry name" value="2-enoyl-CoA Hydratase, Chain A, domain 1"/>
    <property type="match status" value="1"/>
</dbReference>
<dbReference type="GO" id="GO:0007165">
    <property type="term" value="P:signal transduction"/>
    <property type="evidence" value="ECO:0007669"/>
    <property type="project" value="TreeGrafter"/>
</dbReference>
<evidence type="ECO:0000256" key="5">
    <source>
        <dbReference type="RuleBase" id="RU004404"/>
    </source>
</evidence>
<evidence type="ECO:0000256" key="4">
    <source>
        <dbReference type="ARBA" id="ARBA00022825"/>
    </source>
</evidence>
<dbReference type="EC" id="3.4.21.-" evidence="8"/>
<dbReference type="SMART" id="SM00228">
    <property type="entry name" value="PDZ"/>
    <property type="match status" value="1"/>
</dbReference>
<keyword evidence="6" id="KW-0812">Transmembrane</keyword>
<dbReference type="Proteomes" id="UP000095651">
    <property type="component" value="Unassembled WGS sequence"/>
</dbReference>
<keyword evidence="6" id="KW-0472">Membrane</keyword>
<feature type="transmembrane region" description="Helical" evidence="6">
    <location>
        <begin position="12"/>
        <end position="35"/>
    </location>
</feature>
<evidence type="ECO:0000259" key="7">
    <source>
        <dbReference type="PROSITE" id="PS50106"/>
    </source>
</evidence>
<dbReference type="InterPro" id="IPR001478">
    <property type="entry name" value="PDZ"/>
</dbReference>
<keyword evidence="4 5" id="KW-0720">Serine protease</keyword>
<evidence type="ECO:0000313" key="8">
    <source>
        <dbReference type="EMBL" id="CUO07583.1"/>
    </source>
</evidence>
<dbReference type="AlphaFoldDB" id="A0A174C3P7"/>
<evidence type="ECO:0000256" key="1">
    <source>
        <dbReference type="ARBA" id="ARBA00009179"/>
    </source>
</evidence>
<dbReference type="NCBIfam" id="TIGR00225">
    <property type="entry name" value="prc"/>
    <property type="match status" value="1"/>
</dbReference>
<dbReference type="SUPFAM" id="SSF50156">
    <property type="entry name" value="PDZ domain-like"/>
    <property type="match status" value="1"/>
</dbReference>
<dbReference type="SMART" id="SM00245">
    <property type="entry name" value="TSPc"/>
    <property type="match status" value="1"/>
</dbReference>
<dbReference type="PANTHER" id="PTHR32060:SF30">
    <property type="entry name" value="CARBOXY-TERMINAL PROCESSING PROTEASE CTPA"/>
    <property type="match status" value="1"/>
</dbReference>
<accession>A0A174C3P7</accession>
<evidence type="ECO:0000256" key="2">
    <source>
        <dbReference type="ARBA" id="ARBA00022670"/>
    </source>
</evidence>
<dbReference type="SUPFAM" id="SSF52096">
    <property type="entry name" value="ClpP/crotonase"/>
    <property type="match status" value="1"/>
</dbReference>
<dbReference type="InterPro" id="IPR004447">
    <property type="entry name" value="Peptidase_S41A"/>
</dbReference>
<keyword evidence="2 5" id="KW-0645">Protease</keyword>
<protein>
    <submittedName>
        <fullName evidence="8">Carboxyl-terminal protease</fullName>
        <ecNumber evidence="8">3.4.21.-</ecNumber>
    </submittedName>
</protein>
<evidence type="ECO:0000313" key="9">
    <source>
        <dbReference type="Proteomes" id="UP000095651"/>
    </source>
</evidence>
<feature type="domain" description="PDZ" evidence="7">
    <location>
        <begin position="113"/>
        <end position="176"/>
    </location>
</feature>
<name>A0A174C3P7_9FIRM</name>